<dbReference type="InterPro" id="IPR013320">
    <property type="entry name" value="ConA-like_dom_sf"/>
</dbReference>
<accession>A0A8J4A8Z8</accession>
<reference evidence="8" key="1">
    <citation type="journal article" date="2021" name="Int. J. Syst. Evol. Microbiol.">
        <title>Actinocatenispora comari sp. nov., an endophytic actinomycete isolated from aerial parts of Comarum salesowianum.</title>
        <authorList>
            <person name="Oyunbileg N."/>
            <person name="Iizaka Y."/>
            <person name="Hamada M."/>
            <person name="Davaapurev B.O."/>
            <person name="Fukumoto A."/>
            <person name="Tsetseg B."/>
            <person name="Kato F."/>
            <person name="Tamura T."/>
            <person name="Batkhuu J."/>
            <person name="Anzai Y."/>
        </authorList>
    </citation>
    <scope>NUCLEOTIDE SEQUENCE [LARGE SCALE GENOMIC DNA]</scope>
    <source>
        <strain evidence="8">NUM-2625</strain>
    </source>
</reference>
<evidence type="ECO:0000256" key="3">
    <source>
        <dbReference type="ARBA" id="ARBA00023002"/>
    </source>
</evidence>
<evidence type="ECO:0000256" key="1">
    <source>
        <dbReference type="ARBA" id="ARBA00022485"/>
    </source>
</evidence>
<dbReference type="PANTHER" id="PTHR43498">
    <property type="entry name" value="FERREDOXIN:COB-COM HETERODISULFIDE REDUCTASE SUBUNIT A"/>
    <property type="match status" value="1"/>
</dbReference>
<dbReference type="GO" id="GO:0046872">
    <property type="term" value="F:metal ion binding"/>
    <property type="evidence" value="ECO:0007669"/>
    <property type="project" value="UniProtKB-KW"/>
</dbReference>
<dbReference type="SUPFAM" id="SSF49899">
    <property type="entry name" value="Concanavalin A-like lectins/glucanases"/>
    <property type="match status" value="1"/>
</dbReference>
<dbReference type="InterPro" id="IPR039650">
    <property type="entry name" value="HdrA-like"/>
</dbReference>
<evidence type="ECO:0000256" key="2">
    <source>
        <dbReference type="ARBA" id="ARBA00022723"/>
    </source>
</evidence>
<dbReference type="InterPro" id="IPR006311">
    <property type="entry name" value="TAT_signal"/>
</dbReference>
<evidence type="ECO:0000313" key="7">
    <source>
        <dbReference type="EMBL" id="GIL27191.1"/>
    </source>
</evidence>
<protein>
    <recommendedName>
        <fullName evidence="6">Alpha-galactosidase NEW3 domain-containing protein</fullName>
    </recommendedName>
</protein>
<gene>
    <name evidence="7" type="ORF">NUM_24450</name>
</gene>
<dbReference type="EMBL" id="BOPO01000039">
    <property type="protein sequence ID" value="GIL27191.1"/>
    <property type="molecule type" value="Genomic_DNA"/>
</dbReference>
<keyword evidence="8" id="KW-1185">Reference proteome</keyword>
<keyword evidence="4" id="KW-0408">Iron</keyword>
<dbReference type="PROSITE" id="PS51318">
    <property type="entry name" value="TAT"/>
    <property type="match status" value="1"/>
</dbReference>
<evidence type="ECO:0000256" key="4">
    <source>
        <dbReference type="ARBA" id="ARBA00023004"/>
    </source>
</evidence>
<dbReference type="InterPro" id="IPR018905">
    <property type="entry name" value="A-galactase_NEW3"/>
</dbReference>
<dbReference type="AlphaFoldDB" id="A0A8J4A8Z8"/>
<evidence type="ECO:0000256" key="5">
    <source>
        <dbReference type="ARBA" id="ARBA00023014"/>
    </source>
</evidence>
<sequence>MSGGLRRRDLLAAGGALGAGVLGAELLAPGSASATGPDPAEPTGPYYYRRAAPGRPRRVSADVCVYGATSAGVIAAVTAAGLGRSVVLLAFGRHVGGITASGLGATDVGVSAAIGGLARQFYERVGAHYGAGGAQFTVEPHVAEQIFEDWLVERHVTVYRDQHLVRVRRRGGRLGAIELEGGLAVTAAQYVDATYEGDLMAAAGVRWTVGREANAVYGETWDGYHLAVNHQFKVPVDPYRTPGDPASGLLPLVSSAAPGVTGGGDRRVQAYNFRLCLTRAADRLPWPKPAGYRPDRYELLRRYLDAGVFDVFGNNRTMPHGKTDLNNNGAVATDFVGGSDGWPTGSYRQRERIFQRHLRYQQGLLYFLANDPGVSAEVRTAVAAWGLPADEFTGTGGWPHELYVREGRRMISDYVVTEHDCLGRVVADDPVGLASYTMDTHNAQRIVVDGRPRNEGDVETRVPGPWPVSYRSIVPRAGDCTNLTVPVAMSASHIGYGSVRMEPVFMILGQAAGTAAAQAIAAGTTVQELDYPTLRAQLLADGALLTWPVPAGPLSLVADRAVEHGDTATATAALRNTTAEPLTGVTLALTAPGWTIAATTPTTFDTVPPGEGVAASWHASPPGSDDALRRATLTATGAGHSATATVYVESPVAPPYRTFAGTQAYFGQHGDTLAVAAAGSDLWTHADEYGAIYRPAAAGPGATLTVRVASQEATSPDARAGLMLRDDVTGAGASGGYVVLAVKPSGNLLLLWDADGDGYVESVARADAGTSGPVWLRLTRTGTGATGAYSTDGTSWRPVGTATVPRAADEQDAAVFVTAHDPSVGLVGFDGFAVTG</sequence>
<proteinExistence type="predicted"/>
<dbReference type="RefSeq" id="WP_207124944.1">
    <property type="nucleotide sequence ID" value="NZ_BOPO01000039.1"/>
</dbReference>
<keyword evidence="3" id="KW-0560">Oxidoreductase</keyword>
<organism evidence="7 8">
    <name type="scientific">Actinocatenispora comari</name>
    <dbReference type="NCBI Taxonomy" id="2807577"/>
    <lineage>
        <taxon>Bacteria</taxon>
        <taxon>Bacillati</taxon>
        <taxon>Actinomycetota</taxon>
        <taxon>Actinomycetes</taxon>
        <taxon>Micromonosporales</taxon>
        <taxon>Micromonosporaceae</taxon>
        <taxon>Actinocatenispora</taxon>
    </lineage>
</organism>
<dbReference type="Proteomes" id="UP000614996">
    <property type="component" value="Unassembled WGS sequence"/>
</dbReference>
<evidence type="ECO:0000313" key="8">
    <source>
        <dbReference type="Proteomes" id="UP000614996"/>
    </source>
</evidence>
<dbReference type="InterPro" id="IPR036188">
    <property type="entry name" value="FAD/NAD-bd_sf"/>
</dbReference>
<feature type="domain" description="Alpha-galactosidase NEW3" evidence="6">
    <location>
        <begin position="563"/>
        <end position="636"/>
    </location>
</feature>
<dbReference type="Gene3D" id="2.60.120.200">
    <property type="match status" value="1"/>
</dbReference>
<name>A0A8J4A8Z8_9ACTN</name>
<dbReference type="GO" id="GO:0016491">
    <property type="term" value="F:oxidoreductase activity"/>
    <property type="evidence" value="ECO:0007669"/>
    <property type="project" value="UniProtKB-KW"/>
</dbReference>
<keyword evidence="5" id="KW-0411">Iron-sulfur</keyword>
<dbReference type="SUPFAM" id="SSF51905">
    <property type="entry name" value="FAD/NAD(P)-binding domain"/>
    <property type="match status" value="1"/>
</dbReference>
<dbReference type="GO" id="GO:0051539">
    <property type="term" value="F:4 iron, 4 sulfur cluster binding"/>
    <property type="evidence" value="ECO:0007669"/>
    <property type="project" value="UniProtKB-KW"/>
</dbReference>
<keyword evidence="1" id="KW-0004">4Fe-4S</keyword>
<dbReference type="Pfam" id="PF10633">
    <property type="entry name" value="NPCBM_assoc"/>
    <property type="match status" value="1"/>
</dbReference>
<comment type="caution">
    <text evidence="7">The sequence shown here is derived from an EMBL/GenBank/DDBJ whole genome shotgun (WGS) entry which is preliminary data.</text>
</comment>
<evidence type="ECO:0000259" key="6">
    <source>
        <dbReference type="Pfam" id="PF10633"/>
    </source>
</evidence>
<keyword evidence="2" id="KW-0479">Metal-binding</keyword>
<dbReference type="PANTHER" id="PTHR43498:SF1">
    <property type="entry name" value="COB--COM HETERODISULFIDE REDUCTASE IRON-SULFUR SUBUNIT A"/>
    <property type="match status" value="1"/>
</dbReference>
<dbReference type="Pfam" id="PF12831">
    <property type="entry name" value="FAD_oxidored"/>
    <property type="match status" value="1"/>
</dbReference>